<dbReference type="OrthoDB" id="289913at2759"/>
<protein>
    <submittedName>
        <fullName evidence="6">BN860_08042g1_1</fullName>
    </submittedName>
</protein>
<dbReference type="PANTHER" id="PTHR12616">
    <property type="entry name" value="VACUOLAR PROTEIN SORTING VPS41"/>
    <property type="match status" value="1"/>
</dbReference>
<feature type="region of interest" description="Disordered" evidence="4">
    <location>
        <begin position="1"/>
        <end position="21"/>
    </location>
</feature>
<dbReference type="Pfam" id="PF23413">
    <property type="entry name" value="zf_RING_Vps8_fungal"/>
    <property type="match status" value="1"/>
</dbReference>
<evidence type="ECO:0000256" key="2">
    <source>
        <dbReference type="ARBA" id="ARBA00022927"/>
    </source>
</evidence>
<dbReference type="InterPro" id="IPR000547">
    <property type="entry name" value="Clathrin_H-chain/VPS_repeat"/>
</dbReference>
<gene>
    <name evidence="6" type="ORF">BN860_08042g</name>
</gene>
<feature type="compositionally biased region" description="Polar residues" evidence="4">
    <location>
        <begin position="8"/>
        <end position="21"/>
    </location>
</feature>
<proteinExistence type="predicted"/>
<dbReference type="GO" id="GO:0034058">
    <property type="term" value="P:endosomal vesicle fusion"/>
    <property type="evidence" value="ECO:0007669"/>
    <property type="project" value="TreeGrafter"/>
</dbReference>
<dbReference type="EMBL" id="HG316454">
    <property type="protein sequence ID" value="CDF87511.1"/>
    <property type="molecule type" value="Genomic_DNA"/>
</dbReference>
<dbReference type="GO" id="GO:0098588">
    <property type="term" value="C:bounding membrane of organelle"/>
    <property type="evidence" value="ECO:0007669"/>
    <property type="project" value="UniProtKB-ARBA"/>
</dbReference>
<sequence>MKNEIAPDNSNMNSASSKVSRSDLSFLDYRAYTRLSEKSTESAEYSLRAKPNGNFQNCDSFFDDQANSSSILKWTILANIYPISGAYGGLTCIYSTKSCYVLGTIKGAILIFSTKQVLLHTLVPQIMNESTANYLRSAVQKIVVSADGTHLAASYESGECFIWNLNADTEVKNELDESREGTSSIRAILHITDHKGRQINGIGFMGLRHTALIVSDNSGCIFYHSGFRTRFWSLTYSSKQVLNISSGEKLIHSQSVPNVEGQPLHMIAVLTTSRFAIISTAPRLTTLFLQNVGDTTPTGVSSNGCLSWHESGSKVALSLDTEVTVVTIQESSPFSVRKTVTKLEEVAVLLHWLTQDLLGVLTESCQFFILDVSGNSKIVGTFDFLIHDLLMPPNKHFTICDRKLQLLTNSALKIGKFASWSDIVLNQVQAGNYIGALKFIKSWLLEHVPLWEIIRLKKIHSEREQELVKPLYNLALAALKYVINGPDTKYDDVYEVLSLVLSTLNSFEDESLKKETTSSFLEKSMNFFHETSISVFYEVLMNLIMEESLSALPAILFKSMLTFYANEEKLAIVEDMVVMLDPRTLDIDLAVKLCQKYGLFSLLIYIWNNIFDDYSLPLVDAVLRINDRHEEVSIFKTENVNSVNCIFDYLSFILTGRQYPRNQPIAPIEKQIEGKSGLYYMLFSGTCIQWPPKSGKKVHTKLDSNEEPAFPYFKLLLDFNTRRMLSTLNEIFEDSLLNEGYTDTGREDDHQINITRQYMIDVIIDIMREKYACADKALMAIFIACNIAKYPQFIELSSRALDGVATVICELDEPDLAADSQRALECLLSVYIPSNPDKFITTLKEKCFKRVLFILYIKTKKYSEILPLALSSPSTNIDYGKDFSTIIHFVLFETKSDALEHIRIAGLIRENFDTLVKKLGSQNAADVFENFDSDLHLCISQVHEGIIQQEYLEELYLHGILERPQLQHLKNLYFEVACQYKEKNCLLSWLDGINFKNLDVEHAINLLLSKNNYEAAAVIHQRLQAYTMVVDDMIFCIVGWFKQGGNGYETLGNYLDMAIEAIGRSKEEKQSNWTKLIACFMKLYGKYKGDTNSKQSCNRAFQQLFVRLAMAEAPEKDRKKSQLWNILTSALEQQEVIMMRAQDLRTLLSDVLTAYEIEWHIYNIILTIIQKSSVGLGNLYESTLMEGWSIINDECVICGKKLWGLGLSTLNFLVWERKRFHEGNKPFECTDADLTTVSFGCHHLFHKKCLQNLGQRDDKYFCLTCKTE</sequence>
<dbReference type="InterPro" id="IPR045111">
    <property type="entry name" value="Vps41/Vps8"/>
</dbReference>
<evidence type="ECO:0000259" key="5">
    <source>
        <dbReference type="Pfam" id="PF12816"/>
    </source>
</evidence>
<evidence type="ECO:0000313" key="6">
    <source>
        <dbReference type="EMBL" id="CDF87511.1"/>
    </source>
</evidence>
<evidence type="ECO:0000313" key="7">
    <source>
        <dbReference type="Proteomes" id="UP000019375"/>
    </source>
</evidence>
<dbReference type="Pfam" id="PF23410">
    <property type="entry name" value="Beta-prop_VPS8"/>
    <property type="match status" value="1"/>
</dbReference>
<dbReference type="GO" id="GO:0030897">
    <property type="term" value="C:HOPS complex"/>
    <property type="evidence" value="ECO:0007669"/>
    <property type="project" value="TreeGrafter"/>
</dbReference>
<dbReference type="AlphaFoldDB" id="A0A8J2X4Y2"/>
<reference evidence="7" key="1">
    <citation type="journal article" date="2013" name="Genome Announc.">
        <title>Genome sequence of the food spoilage yeast Zygosaccharomyces bailii CLIB 213(T).</title>
        <authorList>
            <person name="Galeote V."/>
            <person name="Bigey F."/>
            <person name="Devillers H."/>
            <person name="Neuveglise C."/>
            <person name="Dequin S."/>
        </authorList>
    </citation>
    <scope>NUCLEOTIDE SEQUENCE [LARGE SCALE GENOMIC DNA]</scope>
    <source>
        <strain evidence="7">CLIB 213 / ATCC 58445 / CBS 680 / CCRC 21525 / NBRC 1098 / NCYC 1416 / NRRL Y-2227</strain>
    </source>
</reference>
<dbReference type="InterPro" id="IPR036322">
    <property type="entry name" value="WD40_repeat_dom_sf"/>
</dbReference>
<dbReference type="Proteomes" id="UP000019375">
    <property type="component" value="Unassembled WGS sequence"/>
</dbReference>
<dbReference type="PROSITE" id="PS50236">
    <property type="entry name" value="CHCR"/>
    <property type="match status" value="1"/>
</dbReference>
<dbReference type="GO" id="GO:0005770">
    <property type="term" value="C:late endosome"/>
    <property type="evidence" value="ECO:0007669"/>
    <property type="project" value="TreeGrafter"/>
</dbReference>
<name>A0A8J2X4Y2_ZYGB2</name>
<dbReference type="PANTHER" id="PTHR12616:SF8">
    <property type="entry name" value="VACUOLAR PROTEIN SORTING-ASSOCIATED PROTEIN 8 HOMOLOG"/>
    <property type="match status" value="1"/>
</dbReference>
<feature type="domain" description="Vacuolar protein sorting-associated protein 8 central" evidence="5">
    <location>
        <begin position="535"/>
        <end position="732"/>
    </location>
</feature>
<dbReference type="GO" id="GO:0006623">
    <property type="term" value="P:protein targeting to vacuole"/>
    <property type="evidence" value="ECO:0007669"/>
    <property type="project" value="InterPro"/>
</dbReference>
<dbReference type="InterPro" id="IPR025941">
    <property type="entry name" value="Vps8_central_dom"/>
</dbReference>
<accession>A0A8J2X4Y2</accession>
<keyword evidence="1" id="KW-0813">Transport</keyword>
<organism evidence="6 7">
    <name type="scientific">Zygosaccharomyces bailii (strain CLIB 213 / ATCC 58445 / CBS 680 / BCRC 21525 / NBRC 1098 / NCYC 1416 / NRRL Y-2227)</name>
    <dbReference type="NCBI Taxonomy" id="1333698"/>
    <lineage>
        <taxon>Eukaryota</taxon>
        <taxon>Fungi</taxon>
        <taxon>Dikarya</taxon>
        <taxon>Ascomycota</taxon>
        <taxon>Saccharomycotina</taxon>
        <taxon>Saccharomycetes</taxon>
        <taxon>Saccharomycetales</taxon>
        <taxon>Saccharomycetaceae</taxon>
        <taxon>Zygosaccharomyces</taxon>
    </lineage>
</organism>
<evidence type="ECO:0000256" key="4">
    <source>
        <dbReference type="SAM" id="MobiDB-lite"/>
    </source>
</evidence>
<dbReference type="Pfam" id="PF12816">
    <property type="entry name" value="TPR_Vps8"/>
    <property type="match status" value="1"/>
</dbReference>
<evidence type="ECO:0000256" key="3">
    <source>
        <dbReference type="PROSITE-ProRule" id="PRU01006"/>
    </source>
</evidence>
<keyword evidence="7" id="KW-1185">Reference proteome</keyword>
<evidence type="ECO:0000256" key="1">
    <source>
        <dbReference type="ARBA" id="ARBA00022448"/>
    </source>
</evidence>
<feature type="repeat" description="CHCR" evidence="3">
    <location>
        <begin position="491"/>
        <end position="662"/>
    </location>
</feature>
<keyword evidence="2" id="KW-0653">Protein transport</keyword>
<dbReference type="SUPFAM" id="SSF50978">
    <property type="entry name" value="WD40 repeat-like"/>
    <property type="match status" value="1"/>
</dbReference>